<keyword evidence="12" id="KW-1185">Reference proteome</keyword>
<keyword evidence="8" id="KW-0460">Magnesium</keyword>
<evidence type="ECO:0000256" key="2">
    <source>
        <dbReference type="ARBA" id="ARBA00022649"/>
    </source>
</evidence>
<evidence type="ECO:0000256" key="6">
    <source>
        <dbReference type="ARBA" id="ARBA00022741"/>
    </source>
</evidence>
<dbReference type="AlphaFoldDB" id="A0A4U2Z4A2"/>
<keyword evidence="5" id="KW-0479">Metal-binding</keyword>
<dbReference type="InterPro" id="IPR002934">
    <property type="entry name" value="Polymerase_NTP_transf_dom"/>
</dbReference>
<evidence type="ECO:0000256" key="1">
    <source>
        <dbReference type="ARBA" id="ARBA00001946"/>
    </source>
</evidence>
<sequence>MTLNSIINFLHEHKDELKQDYYVEEIGVFGSYAKHQEKESSDIDFFVKFSQKSYRNLTRLYDYFEKAFGKKVDIITEHKNMRPSLRREIQSSIIYG</sequence>
<protein>
    <submittedName>
        <fullName evidence="11">Nucleotidyltransferase family protein</fullName>
    </submittedName>
</protein>
<dbReference type="PANTHER" id="PTHR33571">
    <property type="entry name" value="SSL8005 PROTEIN"/>
    <property type="match status" value="1"/>
</dbReference>
<dbReference type="SUPFAM" id="SSF81301">
    <property type="entry name" value="Nucleotidyltransferase"/>
    <property type="match status" value="1"/>
</dbReference>
<reference evidence="11 12" key="1">
    <citation type="submission" date="2019-04" db="EMBL/GenBank/DDBJ databases">
        <title>Sulfurimonas crateris sp. nov. a facultative anaerobic sulfur-oxidizing chemolithautotrophic bacterium isolated from a terrestrial mud vulcano.</title>
        <authorList>
            <person name="Ratnikova N.M."/>
            <person name="Slobodkin A.I."/>
            <person name="Merkel A.Y."/>
            <person name="Novikov A."/>
            <person name="Bonch-Osmolovskaya E.A."/>
            <person name="Slobodkina G.B."/>
        </authorList>
    </citation>
    <scope>NUCLEOTIDE SEQUENCE [LARGE SCALE GENOMIC DNA]</scope>
    <source>
        <strain evidence="11 12">SN118</strain>
    </source>
</reference>
<dbReference type="OrthoDB" id="5334523at2"/>
<keyword evidence="2" id="KW-1277">Toxin-antitoxin system</keyword>
<dbReference type="GO" id="GO:0005524">
    <property type="term" value="F:ATP binding"/>
    <property type="evidence" value="ECO:0007669"/>
    <property type="project" value="UniProtKB-KW"/>
</dbReference>
<keyword evidence="4" id="KW-0548">Nucleotidyltransferase</keyword>
<dbReference type="GO" id="GO:0016779">
    <property type="term" value="F:nucleotidyltransferase activity"/>
    <property type="evidence" value="ECO:0007669"/>
    <property type="project" value="UniProtKB-KW"/>
</dbReference>
<name>A0A4U2Z4A2_9BACT</name>
<dbReference type="PANTHER" id="PTHR33571:SF14">
    <property type="entry name" value="PROTEIN ADENYLYLTRANSFERASE MJ0435-RELATED"/>
    <property type="match status" value="1"/>
</dbReference>
<evidence type="ECO:0000256" key="9">
    <source>
        <dbReference type="ARBA" id="ARBA00038276"/>
    </source>
</evidence>
<evidence type="ECO:0000256" key="8">
    <source>
        <dbReference type="ARBA" id="ARBA00022842"/>
    </source>
</evidence>
<dbReference type="Pfam" id="PF01909">
    <property type="entry name" value="NTP_transf_2"/>
    <property type="match status" value="1"/>
</dbReference>
<dbReference type="InterPro" id="IPR052038">
    <property type="entry name" value="Type-VII_TA_antitoxin"/>
</dbReference>
<evidence type="ECO:0000256" key="3">
    <source>
        <dbReference type="ARBA" id="ARBA00022679"/>
    </source>
</evidence>
<keyword evidence="3 11" id="KW-0808">Transferase</keyword>
<feature type="domain" description="Polymerase nucleotidyl transferase" evidence="10">
    <location>
        <begin position="12"/>
        <end position="94"/>
    </location>
</feature>
<dbReference type="RefSeq" id="WP_137014211.1">
    <property type="nucleotide sequence ID" value="NZ_SZPX01000006.1"/>
</dbReference>
<comment type="caution">
    <text evidence="11">The sequence shown here is derived from an EMBL/GenBank/DDBJ whole genome shotgun (WGS) entry which is preliminary data.</text>
</comment>
<keyword evidence="6" id="KW-0547">Nucleotide-binding</keyword>
<evidence type="ECO:0000256" key="7">
    <source>
        <dbReference type="ARBA" id="ARBA00022840"/>
    </source>
</evidence>
<dbReference type="GO" id="GO:0046872">
    <property type="term" value="F:metal ion binding"/>
    <property type="evidence" value="ECO:0007669"/>
    <property type="project" value="UniProtKB-KW"/>
</dbReference>
<gene>
    <name evidence="11" type="ORF">FCU45_08330</name>
</gene>
<comment type="similarity">
    <text evidence="9">Belongs to the MntA antitoxin family.</text>
</comment>
<dbReference type="InterPro" id="IPR043519">
    <property type="entry name" value="NT_sf"/>
</dbReference>
<evidence type="ECO:0000259" key="10">
    <source>
        <dbReference type="Pfam" id="PF01909"/>
    </source>
</evidence>
<evidence type="ECO:0000256" key="5">
    <source>
        <dbReference type="ARBA" id="ARBA00022723"/>
    </source>
</evidence>
<proteinExistence type="inferred from homology"/>
<dbReference type="CDD" id="cd05403">
    <property type="entry name" value="NT_KNTase_like"/>
    <property type="match status" value="1"/>
</dbReference>
<evidence type="ECO:0000256" key="4">
    <source>
        <dbReference type="ARBA" id="ARBA00022695"/>
    </source>
</evidence>
<keyword evidence="7" id="KW-0067">ATP-binding</keyword>
<dbReference type="Gene3D" id="3.30.460.10">
    <property type="entry name" value="Beta Polymerase, domain 2"/>
    <property type="match status" value="1"/>
</dbReference>
<dbReference type="EMBL" id="SZPX01000006">
    <property type="protein sequence ID" value="TKI68958.1"/>
    <property type="molecule type" value="Genomic_DNA"/>
</dbReference>
<accession>A0A4U2Z4A2</accession>
<comment type="cofactor">
    <cofactor evidence="1">
        <name>Mg(2+)</name>
        <dbReference type="ChEBI" id="CHEBI:18420"/>
    </cofactor>
</comment>
<evidence type="ECO:0000313" key="11">
    <source>
        <dbReference type="EMBL" id="TKI68958.1"/>
    </source>
</evidence>
<evidence type="ECO:0000313" key="12">
    <source>
        <dbReference type="Proteomes" id="UP000309561"/>
    </source>
</evidence>
<organism evidence="11 12">
    <name type="scientific">Sulfurimonas crateris</name>
    <dbReference type="NCBI Taxonomy" id="2574727"/>
    <lineage>
        <taxon>Bacteria</taxon>
        <taxon>Pseudomonadati</taxon>
        <taxon>Campylobacterota</taxon>
        <taxon>Epsilonproteobacteria</taxon>
        <taxon>Campylobacterales</taxon>
        <taxon>Sulfurimonadaceae</taxon>
        <taxon>Sulfurimonas</taxon>
    </lineage>
</organism>
<dbReference type="Proteomes" id="UP000309561">
    <property type="component" value="Unassembled WGS sequence"/>
</dbReference>